<protein>
    <submittedName>
        <fullName evidence="1">Uncharacterized protein</fullName>
    </submittedName>
</protein>
<dbReference type="AlphaFoldDB" id="A0A839STS3"/>
<proteinExistence type="predicted"/>
<accession>A0A839STS3</accession>
<dbReference type="RefSeq" id="WP_183415915.1">
    <property type="nucleotide sequence ID" value="NZ_JACHXA010000003.1"/>
</dbReference>
<keyword evidence="2" id="KW-1185">Reference proteome</keyword>
<dbReference type="EMBL" id="JACHXA010000003">
    <property type="protein sequence ID" value="MBB3065110.1"/>
    <property type="molecule type" value="Genomic_DNA"/>
</dbReference>
<evidence type="ECO:0000313" key="1">
    <source>
        <dbReference type="EMBL" id="MBB3065110.1"/>
    </source>
</evidence>
<reference evidence="1 2" key="1">
    <citation type="submission" date="2020-08" db="EMBL/GenBank/DDBJ databases">
        <title>Genomic Encyclopedia of Type Strains, Phase III (KMG-III): the genomes of soil and plant-associated and newly described type strains.</title>
        <authorList>
            <person name="Whitman W."/>
        </authorList>
    </citation>
    <scope>NUCLEOTIDE SEQUENCE [LARGE SCALE GENOMIC DNA]</scope>
    <source>
        <strain evidence="1 2">CECT 8803</strain>
    </source>
</reference>
<comment type="caution">
    <text evidence="1">The sequence shown here is derived from an EMBL/GenBank/DDBJ whole genome shotgun (WGS) entry which is preliminary data.</text>
</comment>
<organism evidence="1 2">
    <name type="scientific">Limibacillus halophilus</name>
    <dbReference type="NCBI Taxonomy" id="1579333"/>
    <lineage>
        <taxon>Bacteria</taxon>
        <taxon>Pseudomonadati</taxon>
        <taxon>Pseudomonadota</taxon>
        <taxon>Alphaproteobacteria</taxon>
        <taxon>Rhodospirillales</taxon>
        <taxon>Rhodovibrionaceae</taxon>
        <taxon>Limibacillus</taxon>
    </lineage>
</organism>
<evidence type="ECO:0000313" key="2">
    <source>
        <dbReference type="Proteomes" id="UP000581135"/>
    </source>
</evidence>
<gene>
    <name evidence="1" type="ORF">FHR98_001389</name>
</gene>
<dbReference type="Proteomes" id="UP000581135">
    <property type="component" value="Unassembled WGS sequence"/>
</dbReference>
<sequence>MQIVIDSTDFRRLSEGTRDEILAVFSGTRPASKNVSPVPVPARRETPGLRWREPVVLDHDQAAKLVHGLSEKQKDILRAFANAKGRAGMKALTKITGDKHLSTISQFQNLVTRKLRRIIDDPDKKAQLFAWDFDKTKWDEGDTTIIDGEYFVALPTAKVLREVLKV</sequence>
<name>A0A839STS3_9PROT</name>